<evidence type="ECO:0000256" key="6">
    <source>
        <dbReference type="SAM" id="Phobius"/>
    </source>
</evidence>
<dbReference type="PANTHER" id="PTHR33406:SF13">
    <property type="entry name" value="MEMBRANE PROTEIN YDFJ"/>
    <property type="match status" value="1"/>
</dbReference>
<accession>A0A928BR79</accession>
<dbReference type="Pfam" id="PF03176">
    <property type="entry name" value="MMPL"/>
    <property type="match status" value="2"/>
</dbReference>
<dbReference type="SUPFAM" id="SSF82866">
    <property type="entry name" value="Multidrug efflux transporter AcrB transmembrane domain"/>
    <property type="match status" value="2"/>
</dbReference>
<sequence length="782" mass="87981">MKIEKINELFGRYAEQLLRVRWLTLAAFAIVIVLSVVGMKRMVKETSFDDYFIEDDPMLVKTDEFKSHFGNDYYVGVLTQCDNHFTKQNLTTLRALSNELLDSLSYADKVTSLTDIEFMVGSDEGMTIEQIVPDEIPDDGTPEMDSIRARAYSKPHVARKLISKDGQLSWIMLKLRAFPKDSVWKKTSTVAPDIITGEEVERIIKKPQYASLHPKGTGMPYVTHCKTLYIGKEMGRLMMIATLICMVVMLCMTRSLRGVVAPIISVIGGLFITYGIAGFTQMYVDSTVLMIPTILSFAVAIAYNIHIFSYFRGRMRIHGERRKAIVETIKEIGWSVFFCGFTTLVSLLSFLVIPIRPMHCVGIISSMSVLFVLLTSLIITPVLLSFGKNQRPIEGFTEDSDTRWTKAMVTLSDKVLRNPKKIGYSFLVICILLCVGLWKIEAAFDIERTMGAKVDYVKEVMDVGRSELGSLYSYDLIVELPNDDEAKEPLNLQKLDKLQHKVDGYDLTKRSTSILDILKDLNQTLNNGDTAFYRIPDTEEEVAQMILLYENAGGTESEYWVDYDYRRLRLMIEISDFNSAQVERELARIQADAEQLFPEAKITVVGNIPQYVTMMQYLVRGQMLSFVISILIIGVILMIAFQSIRVGLIGLVPNMMPAVFVGGYMGWAGIPLDMMTATLLPMMLGMAVDDTIHFINHSKLEFDRTRNYQTAIRRTFRVVGVAIVITSIITSAVFASFCSSACTMCLNFGLMAIIGILSALAADLLVTPILVNKCKVFGKIKH</sequence>
<dbReference type="Gene3D" id="1.20.1640.10">
    <property type="entry name" value="Multidrug efflux transporter AcrB transmembrane domain"/>
    <property type="match status" value="2"/>
</dbReference>
<comment type="caution">
    <text evidence="8">The sequence shown here is derived from an EMBL/GenBank/DDBJ whole genome shotgun (WGS) entry which is preliminary data.</text>
</comment>
<feature type="transmembrane region" description="Helical" evidence="6">
    <location>
        <begin position="648"/>
        <end position="668"/>
    </location>
</feature>
<feature type="transmembrane region" description="Helical" evidence="6">
    <location>
        <begin position="361"/>
        <end position="384"/>
    </location>
</feature>
<dbReference type="PROSITE" id="PS50156">
    <property type="entry name" value="SSD"/>
    <property type="match status" value="1"/>
</dbReference>
<feature type="transmembrane region" description="Helical" evidence="6">
    <location>
        <begin position="234"/>
        <end position="252"/>
    </location>
</feature>
<feature type="transmembrane region" description="Helical" evidence="6">
    <location>
        <begin position="716"/>
        <end position="737"/>
    </location>
</feature>
<organism evidence="8 9">
    <name type="scientific">Xylanibacter ruminicola</name>
    <name type="common">Prevotella ruminicola</name>
    <dbReference type="NCBI Taxonomy" id="839"/>
    <lineage>
        <taxon>Bacteria</taxon>
        <taxon>Pseudomonadati</taxon>
        <taxon>Bacteroidota</taxon>
        <taxon>Bacteroidia</taxon>
        <taxon>Bacteroidales</taxon>
        <taxon>Prevotellaceae</taxon>
        <taxon>Xylanibacter</taxon>
    </lineage>
</organism>
<dbReference type="GO" id="GO:0005886">
    <property type="term" value="C:plasma membrane"/>
    <property type="evidence" value="ECO:0007669"/>
    <property type="project" value="UniProtKB-SubCell"/>
</dbReference>
<dbReference type="AlphaFoldDB" id="A0A928BR79"/>
<feature type="transmembrane region" description="Helical" evidence="6">
    <location>
        <begin position="20"/>
        <end position="39"/>
    </location>
</feature>
<dbReference type="InterPro" id="IPR050545">
    <property type="entry name" value="Mycobact_MmpL"/>
</dbReference>
<feature type="transmembrane region" description="Helical" evidence="6">
    <location>
        <begin position="749"/>
        <end position="771"/>
    </location>
</feature>
<evidence type="ECO:0000256" key="3">
    <source>
        <dbReference type="ARBA" id="ARBA00022692"/>
    </source>
</evidence>
<feature type="transmembrane region" description="Helical" evidence="6">
    <location>
        <begin position="674"/>
        <end position="695"/>
    </location>
</feature>
<protein>
    <recommendedName>
        <fullName evidence="7">SSD domain-containing protein</fullName>
    </recommendedName>
</protein>
<dbReference type="InterPro" id="IPR000731">
    <property type="entry name" value="SSD"/>
</dbReference>
<evidence type="ECO:0000313" key="9">
    <source>
        <dbReference type="Proteomes" id="UP000763088"/>
    </source>
</evidence>
<evidence type="ECO:0000256" key="4">
    <source>
        <dbReference type="ARBA" id="ARBA00022989"/>
    </source>
</evidence>
<keyword evidence="2" id="KW-1003">Cell membrane</keyword>
<evidence type="ECO:0000256" key="5">
    <source>
        <dbReference type="ARBA" id="ARBA00023136"/>
    </source>
</evidence>
<evidence type="ECO:0000256" key="1">
    <source>
        <dbReference type="ARBA" id="ARBA00004651"/>
    </source>
</evidence>
<feature type="transmembrane region" description="Helical" evidence="6">
    <location>
        <begin position="259"/>
        <end position="277"/>
    </location>
</feature>
<proteinExistence type="predicted"/>
<reference evidence="8" key="1">
    <citation type="submission" date="2019-04" db="EMBL/GenBank/DDBJ databases">
        <title>Evolution of Biomass-Degrading Anaerobic Consortia Revealed by Metagenomics.</title>
        <authorList>
            <person name="Peng X."/>
        </authorList>
    </citation>
    <scope>NUCLEOTIDE SEQUENCE</scope>
    <source>
        <strain evidence="8">SIG141</strain>
    </source>
</reference>
<dbReference type="InterPro" id="IPR004869">
    <property type="entry name" value="MMPL_dom"/>
</dbReference>
<gene>
    <name evidence="8" type="ORF">E7102_04825</name>
</gene>
<feature type="transmembrane region" description="Helical" evidence="6">
    <location>
        <begin position="332"/>
        <end position="355"/>
    </location>
</feature>
<dbReference type="PANTHER" id="PTHR33406">
    <property type="entry name" value="MEMBRANE PROTEIN MJ1562-RELATED"/>
    <property type="match status" value="1"/>
</dbReference>
<keyword evidence="4 6" id="KW-1133">Transmembrane helix</keyword>
<feature type="transmembrane region" description="Helical" evidence="6">
    <location>
        <begin position="422"/>
        <end position="440"/>
    </location>
</feature>
<feature type="transmembrane region" description="Helical" evidence="6">
    <location>
        <begin position="623"/>
        <end position="641"/>
    </location>
</feature>
<feature type="domain" description="SSD" evidence="7">
    <location>
        <begin position="260"/>
        <end position="386"/>
    </location>
</feature>
<evidence type="ECO:0000313" key="8">
    <source>
        <dbReference type="EMBL" id="MBE6265784.1"/>
    </source>
</evidence>
<comment type="subcellular location">
    <subcellularLocation>
        <location evidence="1">Cell membrane</location>
        <topology evidence="1">Multi-pass membrane protein</topology>
    </subcellularLocation>
</comment>
<keyword evidence="5 6" id="KW-0472">Membrane</keyword>
<evidence type="ECO:0000259" key="7">
    <source>
        <dbReference type="PROSITE" id="PS50156"/>
    </source>
</evidence>
<evidence type="ECO:0000256" key="2">
    <source>
        <dbReference type="ARBA" id="ARBA00022475"/>
    </source>
</evidence>
<feature type="transmembrane region" description="Helical" evidence="6">
    <location>
        <begin position="289"/>
        <end position="311"/>
    </location>
</feature>
<keyword evidence="3 6" id="KW-0812">Transmembrane</keyword>
<dbReference type="EMBL" id="SUYD01000005">
    <property type="protein sequence ID" value="MBE6265784.1"/>
    <property type="molecule type" value="Genomic_DNA"/>
</dbReference>
<name>A0A928BR79_XYLRU</name>
<dbReference type="Proteomes" id="UP000763088">
    <property type="component" value="Unassembled WGS sequence"/>
</dbReference>